<evidence type="ECO:0000256" key="2">
    <source>
        <dbReference type="ARBA" id="ARBA00022679"/>
    </source>
</evidence>
<feature type="binding site" evidence="5">
    <location>
        <position position="191"/>
    </location>
    <ligand>
        <name>S-adenosyl-L-methionine</name>
        <dbReference type="ChEBI" id="CHEBI:59789"/>
    </ligand>
</feature>
<dbReference type="EMBL" id="CP011805">
    <property type="protein sequence ID" value="AKM08068.1"/>
    <property type="molecule type" value="Genomic_DNA"/>
</dbReference>
<keyword evidence="3 5" id="KW-0949">S-adenosyl-L-methionine</keyword>
<comment type="function">
    <text evidence="5">Methylates the class 1 translation termination release factors RF1/PrfA and RF2/PrfB on the glutamine residue of the universally conserved GGQ motif.</text>
</comment>
<dbReference type="KEGG" id="amx:AM2010_2006"/>
<protein>
    <recommendedName>
        <fullName evidence="5">Release factor glutamine methyltransferase</fullName>
        <shortName evidence="5">RF MTase</shortName>
        <ecNumber evidence="5">2.1.1.297</ecNumber>
    </recommendedName>
    <alternativeName>
        <fullName evidence="5">N5-glutamine methyltransferase PrmC</fullName>
    </alternativeName>
    <alternativeName>
        <fullName evidence="5">Protein-(glutamine-N5) MTase PrmC</fullName>
    </alternativeName>
    <alternativeName>
        <fullName evidence="5">Protein-glutamine N-methyltransferase PrmC</fullName>
    </alternativeName>
</protein>
<dbReference type="Gene3D" id="3.40.50.150">
    <property type="entry name" value="Vaccinia Virus protein VP39"/>
    <property type="match status" value="1"/>
</dbReference>
<feature type="domain" description="Release factor glutamine methyltransferase N-terminal" evidence="7">
    <location>
        <begin position="13"/>
        <end position="78"/>
    </location>
</feature>
<dbReference type="PANTHER" id="PTHR18895">
    <property type="entry name" value="HEMK METHYLTRANSFERASE"/>
    <property type="match status" value="1"/>
</dbReference>
<dbReference type="Pfam" id="PF05175">
    <property type="entry name" value="MTS"/>
    <property type="match status" value="1"/>
</dbReference>
<evidence type="ECO:0000256" key="3">
    <source>
        <dbReference type="ARBA" id="ARBA00022691"/>
    </source>
</evidence>
<gene>
    <name evidence="5" type="primary">prmC</name>
    <name evidence="8" type="ORF">AM2010_2006</name>
</gene>
<dbReference type="PANTHER" id="PTHR18895:SF74">
    <property type="entry name" value="MTRF1L RELEASE FACTOR GLUTAMINE METHYLTRANSFERASE"/>
    <property type="match status" value="1"/>
</dbReference>
<evidence type="ECO:0000313" key="9">
    <source>
        <dbReference type="Proteomes" id="UP000037643"/>
    </source>
</evidence>
<evidence type="ECO:0000259" key="6">
    <source>
        <dbReference type="Pfam" id="PF05175"/>
    </source>
</evidence>
<dbReference type="InterPro" id="IPR029063">
    <property type="entry name" value="SAM-dependent_MTases_sf"/>
</dbReference>
<dbReference type="RefSeq" id="WP_047806957.1">
    <property type="nucleotide sequence ID" value="NZ_CP011805.1"/>
</dbReference>
<dbReference type="GO" id="GO:0102559">
    <property type="term" value="F:peptide chain release factor N(5)-glutamine methyltransferase activity"/>
    <property type="evidence" value="ECO:0007669"/>
    <property type="project" value="UniProtKB-EC"/>
</dbReference>
<evidence type="ECO:0000256" key="5">
    <source>
        <dbReference type="HAMAP-Rule" id="MF_02126"/>
    </source>
</evidence>
<reference evidence="8 9" key="1">
    <citation type="submission" date="2015-06" db="EMBL/GenBank/DDBJ databases">
        <authorList>
            <person name="Kim K.M."/>
        </authorList>
    </citation>
    <scope>NUCLEOTIDE SEQUENCE [LARGE SCALE GENOMIC DNA]</scope>
    <source>
        <strain evidence="8 9">KCTC 22370</strain>
    </source>
</reference>
<accession>A0A0G3XCI4</accession>
<dbReference type="CDD" id="cd02440">
    <property type="entry name" value="AdoMet_MTases"/>
    <property type="match status" value="1"/>
</dbReference>
<feature type="binding site" evidence="5">
    <location>
        <begin position="191"/>
        <end position="194"/>
    </location>
    <ligand>
        <name>substrate</name>
    </ligand>
</feature>
<dbReference type="AlphaFoldDB" id="A0A0G3XCI4"/>
<dbReference type="Proteomes" id="UP000037643">
    <property type="component" value="Chromosome"/>
</dbReference>
<dbReference type="PROSITE" id="PS00092">
    <property type="entry name" value="N6_MTASE"/>
    <property type="match status" value="1"/>
</dbReference>
<dbReference type="HAMAP" id="MF_02126">
    <property type="entry name" value="RF_methyltr_PrmC"/>
    <property type="match status" value="1"/>
</dbReference>
<comment type="similarity">
    <text evidence="5">Belongs to the protein N5-glutamine methyltransferase family. PrmC subfamily.</text>
</comment>
<evidence type="ECO:0000256" key="4">
    <source>
        <dbReference type="ARBA" id="ARBA00048391"/>
    </source>
</evidence>
<dbReference type="GO" id="GO:0003676">
    <property type="term" value="F:nucleic acid binding"/>
    <property type="evidence" value="ECO:0007669"/>
    <property type="project" value="InterPro"/>
</dbReference>
<dbReference type="OrthoDB" id="9800643at2"/>
<dbReference type="SUPFAM" id="SSF53335">
    <property type="entry name" value="S-adenosyl-L-methionine-dependent methyltransferases"/>
    <property type="match status" value="1"/>
</dbReference>
<organism evidence="8 9">
    <name type="scientific">Pelagerythrobacter marensis</name>
    <dbReference type="NCBI Taxonomy" id="543877"/>
    <lineage>
        <taxon>Bacteria</taxon>
        <taxon>Pseudomonadati</taxon>
        <taxon>Pseudomonadota</taxon>
        <taxon>Alphaproteobacteria</taxon>
        <taxon>Sphingomonadales</taxon>
        <taxon>Erythrobacteraceae</taxon>
        <taxon>Pelagerythrobacter</taxon>
    </lineage>
</organism>
<dbReference type="EC" id="2.1.1.297" evidence="5"/>
<evidence type="ECO:0000313" key="8">
    <source>
        <dbReference type="EMBL" id="AKM08068.1"/>
    </source>
</evidence>
<dbReference type="InterPro" id="IPR007848">
    <property type="entry name" value="Small_mtfrase_dom"/>
</dbReference>
<dbReference type="Pfam" id="PF17827">
    <property type="entry name" value="PrmC_N"/>
    <property type="match status" value="1"/>
</dbReference>
<keyword evidence="2 5" id="KW-0808">Transferase</keyword>
<dbReference type="GO" id="GO:0032259">
    <property type="term" value="P:methylation"/>
    <property type="evidence" value="ECO:0007669"/>
    <property type="project" value="UniProtKB-KW"/>
</dbReference>
<dbReference type="Gene3D" id="1.10.8.10">
    <property type="entry name" value="DNA helicase RuvA subunit, C-terminal domain"/>
    <property type="match status" value="1"/>
</dbReference>
<dbReference type="InterPro" id="IPR019874">
    <property type="entry name" value="RF_methyltr_PrmC"/>
</dbReference>
<dbReference type="InterPro" id="IPR004556">
    <property type="entry name" value="HemK-like"/>
</dbReference>
<comment type="catalytic activity">
    <reaction evidence="4 5">
        <text>L-glutaminyl-[peptide chain release factor] + S-adenosyl-L-methionine = N(5)-methyl-L-glutaminyl-[peptide chain release factor] + S-adenosyl-L-homocysteine + H(+)</text>
        <dbReference type="Rhea" id="RHEA:42896"/>
        <dbReference type="Rhea" id="RHEA-COMP:10271"/>
        <dbReference type="Rhea" id="RHEA-COMP:10272"/>
        <dbReference type="ChEBI" id="CHEBI:15378"/>
        <dbReference type="ChEBI" id="CHEBI:30011"/>
        <dbReference type="ChEBI" id="CHEBI:57856"/>
        <dbReference type="ChEBI" id="CHEBI:59789"/>
        <dbReference type="ChEBI" id="CHEBI:61891"/>
        <dbReference type="EC" id="2.1.1.297"/>
    </reaction>
</comment>
<dbReference type="NCBIfam" id="TIGR03534">
    <property type="entry name" value="RF_mod_PrmC"/>
    <property type="match status" value="1"/>
</dbReference>
<keyword evidence="9" id="KW-1185">Reference proteome</keyword>
<dbReference type="NCBIfam" id="TIGR00536">
    <property type="entry name" value="hemK_fam"/>
    <property type="match status" value="1"/>
</dbReference>
<feature type="binding site" evidence="5">
    <location>
        <position position="144"/>
    </location>
    <ligand>
        <name>S-adenosyl-L-methionine</name>
        <dbReference type="ChEBI" id="CHEBI:59789"/>
    </ligand>
</feature>
<dbReference type="STRING" id="543877.AM2010_2006"/>
<sequence length="280" mass="29774">MADPQQALTVARALRDAAERLADRSDTARLDAEILMAHVLGVSRSDLLLRRMHDSAPAAFVQLVERRAEHEPVAYIVGEQEFYGRPFKVSPAVLIPRSDSETTLAAALEGTGDCGRVLDCGAGSGALLLSFLAEKPGWEGVGIDRSPPALAVAGENAARIGLVARARLIEADWHCEGWASGLGRFDRVIANPPYVEEAADLAPSVRAYEPAGALFAGREGLDDYRVLIPQMRALLAPGGVAILEIGAAQAQSVGAIAREGGFSTELRHDLAGRPRTLILR</sequence>
<dbReference type="PATRIC" id="fig|543877.4.peg.2038"/>
<evidence type="ECO:0000259" key="7">
    <source>
        <dbReference type="Pfam" id="PF17827"/>
    </source>
</evidence>
<feature type="binding site" evidence="5">
    <location>
        <position position="173"/>
    </location>
    <ligand>
        <name>S-adenosyl-L-methionine</name>
        <dbReference type="ChEBI" id="CHEBI:59789"/>
    </ligand>
</feature>
<name>A0A0G3XCI4_9SPHN</name>
<proteinExistence type="inferred from homology"/>
<dbReference type="InterPro" id="IPR050320">
    <property type="entry name" value="N5-glutamine_MTase"/>
</dbReference>
<keyword evidence="1 5" id="KW-0489">Methyltransferase</keyword>
<dbReference type="InterPro" id="IPR040758">
    <property type="entry name" value="PrmC_N"/>
</dbReference>
<dbReference type="InterPro" id="IPR002052">
    <property type="entry name" value="DNA_methylase_N6_adenine_CS"/>
</dbReference>
<evidence type="ECO:0000256" key="1">
    <source>
        <dbReference type="ARBA" id="ARBA00022603"/>
    </source>
</evidence>
<feature type="binding site" evidence="5">
    <location>
        <begin position="121"/>
        <end position="125"/>
    </location>
    <ligand>
        <name>S-adenosyl-L-methionine</name>
        <dbReference type="ChEBI" id="CHEBI:59789"/>
    </ligand>
</feature>
<feature type="domain" description="Methyltransferase small" evidence="6">
    <location>
        <begin position="104"/>
        <end position="199"/>
    </location>
</feature>